<dbReference type="AlphaFoldDB" id="A0A2P5BJG2"/>
<comment type="caution">
    <text evidence="1">The sequence shown here is derived from an EMBL/GenBank/DDBJ whole genome shotgun (WGS) entry which is preliminary data.</text>
</comment>
<dbReference type="EMBL" id="JXTB01000269">
    <property type="protein sequence ID" value="PON48934.1"/>
    <property type="molecule type" value="Genomic_DNA"/>
</dbReference>
<evidence type="ECO:0000313" key="1">
    <source>
        <dbReference type="EMBL" id="PON48934.1"/>
    </source>
</evidence>
<keyword evidence="2" id="KW-1185">Reference proteome</keyword>
<protein>
    <submittedName>
        <fullName evidence="1">Uncharacterized protein</fullName>
    </submittedName>
</protein>
<organism evidence="1 2">
    <name type="scientific">Parasponia andersonii</name>
    <name type="common">Sponia andersonii</name>
    <dbReference type="NCBI Taxonomy" id="3476"/>
    <lineage>
        <taxon>Eukaryota</taxon>
        <taxon>Viridiplantae</taxon>
        <taxon>Streptophyta</taxon>
        <taxon>Embryophyta</taxon>
        <taxon>Tracheophyta</taxon>
        <taxon>Spermatophyta</taxon>
        <taxon>Magnoliopsida</taxon>
        <taxon>eudicotyledons</taxon>
        <taxon>Gunneridae</taxon>
        <taxon>Pentapetalae</taxon>
        <taxon>rosids</taxon>
        <taxon>fabids</taxon>
        <taxon>Rosales</taxon>
        <taxon>Cannabaceae</taxon>
        <taxon>Parasponia</taxon>
    </lineage>
</organism>
<sequence length="89" mass="10102">LAKIDGDDGSNNFANKPFKIAVDDDVCFLPLTTTFDPPWYHFSSFPMEQKINTARPRVTDECSMPEKEKYGGEREGDNSVLVFFGLTYE</sequence>
<reference evidence="2" key="1">
    <citation type="submission" date="2016-06" db="EMBL/GenBank/DDBJ databases">
        <title>Parallel loss of symbiosis genes in relatives of nitrogen-fixing non-legume Parasponia.</title>
        <authorList>
            <person name="Van Velzen R."/>
            <person name="Holmer R."/>
            <person name="Bu F."/>
            <person name="Rutten L."/>
            <person name="Van Zeijl A."/>
            <person name="Liu W."/>
            <person name="Santuari L."/>
            <person name="Cao Q."/>
            <person name="Sharma T."/>
            <person name="Shen D."/>
            <person name="Roswanjaya Y."/>
            <person name="Wardhani T."/>
            <person name="Kalhor M.S."/>
            <person name="Jansen J."/>
            <person name="Van den Hoogen J."/>
            <person name="Gungor B."/>
            <person name="Hartog M."/>
            <person name="Hontelez J."/>
            <person name="Verver J."/>
            <person name="Yang W.-C."/>
            <person name="Schijlen E."/>
            <person name="Repin R."/>
            <person name="Schilthuizen M."/>
            <person name="Schranz E."/>
            <person name="Heidstra R."/>
            <person name="Miyata K."/>
            <person name="Fedorova E."/>
            <person name="Kohlen W."/>
            <person name="Bisseling T."/>
            <person name="Smit S."/>
            <person name="Geurts R."/>
        </authorList>
    </citation>
    <scope>NUCLEOTIDE SEQUENCE [LARGE SCALE GENOMIC DNA]</scope>
    <source>
        <strain evidence="2">cv. WU1-14</strain>
    </source>
</reference>
<proteinExistence type="predicted"/>
<gene>
    <name evidence="1" type="ORF">PanWU01x14_233350</name>
</gene>
<feature type="non-terminal residue" evidence="1">
    <location>
        <position position="1"/>
    </location>
</feature>
<name>A0A2P5BJG2_PARAD</name>
<evidence type="ECO:0000313" key="2">
    <source>
        <dbReference type="Proteomes" id="UP000237105"/>
    </source>
</evidence>
<accession>A0A2P5BJG2</accession>
<dbReference type="Proteomes" id="UP000237105">
    <property type="component" value="Unassembled WGS sequence"/>
</dbReference>